<dbReference type="Proteomes" id="UP001237642">
    <property type="component" value="Unassembled WGS sequence"/>
</dbReference>
<dbReference type="InterPro" id="IPR039218">
    <property type="entry name" value="REM_fam"/>
</dbReference>
<evidence type="ECO:0000256" key="2">
    <source>
        <dbReference type="ARBA" id="ARBA00023015"/>
    </source>
</evidence>
<dbReference type="SMART" id="SM01019">
    <property type="entry name" value="B3"/>
    <property type="match status" value="3"/>
</dbReference>
<evidence type="ECO:0000313" key="9">
    <source>
        <dbReference type="Proteomes" id="UP001237642"/>
    </source>
</evidence>
<dbReference type="CDD" id="cd10017">
    <property type="entry name" value="B3_DNA"/>
    <property type="match status" value="3"/>
</dbReference>
<dbReference type="EMBL" id="JAUIZM010000007">
    <property type="protein sequence ID" value="KAK1373359.1"/>
    <property type="molecule type" value="Genomic_DNA"/>
</dbReference>
<dbReference type="Gene3D" id="2.40.330.10">
    <property type="entry name" value="DNA-binding pseudobarrel domain"/>
    <property type="match status" value="3"/>
</dbReference>
<dbReference type="Pfam" id="PF02362">
    <property type="entry name" value="B3"/>
    <property type="match status" value="3"/>
</dbReference>
<comment type="caution">
    <text evidence="8">The sequence shown here is derived from an EMBL/GenBank/DDBJ whole genome shotgun (WGS) entry which is preliminary data.</text>
</comment>
<dbReference type="InterPro" id="IPR003340">
    <property type="entry name" value="B3_DNA-bd"/>
</dbReference>
<dbReference type="GO" id="GO:0005634">
    <property type="term" value="C:nucleus"/>
    <property type="evidence" value="ECO:0007669"/>
    <property type="project" value="UniProtKB-SubCell"/>
</dbReference>
<name>A0AAD8HTW2_9APIA</name>
<dbReference type="AlphaFoldDB" id="A0AAD8HTW2"/>
<evidence type="ECO:0000256" key="5">
    <source>
        <dbReference type="ARBA" id="ARBA00023242"/>
    </source>
</evidence>
<evidence type="ECO:0000256" key="1">
    <source>
        <dbReference type="ARBA" id="ARBA00004123"/>
    </source>
</evidence>
<dbReference type="SUPFAM" id="SSF101936">
    <property type="entry name" value="DNA-binding pseudobarrel domain"/>
    <property type="match status" value="3"/>
</dbReference>
<keyword evidence="3" id="KW-0238">DNA-binding</keyword>
<dbReference type="PROSITE" id="PS50863">
    <property type="entry name" value="B3"/>
    <property type="match status" value="3"/>
</dbReference>
<feature type="domain" description="TF-B3" evidence="7">
    <location>
        <begin position="156"/>
        <end position="250"/>
    </location>
</feature>
<protein>
    <recommendedName>
        <fullName evidence="7">TF-B3 domain-containing protein</fullName>
    </recommendedName>
</protein>
<dbReference type="PANTHER" id="PTHR31674">
    <property type="entry name" value="B3 DOMAIN-CONTAINING PROTEIN REM-LIKE 3-RELATED"/>
    <property type="match status" value="1"/>
</dbReference>
<keyword evidence="9" id="KW-1185">Reference proteome</keyword>
<feature type="domain" description="TF-B3" evidence="7">
    <location>
        <begin position="288"/>
        <end position="383"/>
    </location>
</feature>
<keyword evidence="5" id="KW-0539">Nucleus</keyword>
<evidence type="ECO:0000256" key="3">
    <source>
        <dbReference type="ARBA" id="ARBA00023125"/>
    </source>
</evidence>
<evidence type="ECO:0000256" key="6">
    <source>
        <dbReference type="SAM" id="MobiDB-lite"/>
    </source>
</evidence>
<proteinExistence type="predicted"/>
<comment type="subcellular location">
    <subcellularLocation>
        <location evidence="1">Nucleus</location>
    </subcellularLocation>
</comment>
<keyword evidence="2" id="KW-0805">Transcription regulation</keyword>
<feature type="compositionally biased region" description="Polar residues" evidence="6">
    <location>
        <begin position="114"/>
        <end position="129"/>
    </location>
</feature>
<keyword evidence="4" id="KW-0804">Transcription</keyword>
<dbReference type="GO" id="GO:0003677">
    <property type="term" value="F:DNA binding"/>
    <property type="evidence" value="ECO:0007669"/>
    <property type="project" value="UniProtKB-KW"/>
</dbReference>
<evidence type="ECO:0000256" key="4">
    <source>
        <dbReference type="ARBA" id="ARBA00023163"/>
    </source>
</evidence>
<evidence type="ECO:0000313" key="8">
    <source>
        <dbReference type="EMBL" id="KAK1373359.1"/>
    </source>
</evidence>
<dbReference type="PANTHER" id="PTHR31674:SF25">
    <property type="entry name" value="B3 DOMAIN-CONTAINING TRANSCRIPTION FACTOR VRN1-LIKE"/>
    <property type="match status" value="1"/>
</dbReference>
<reference evidence="8" key="1">
    <citation type="submission" date="2023-02" db="EMBL/GenBank/DDBJ databases">
        <title>Genome of toxic invasive species Heracleum sosnowskyi carries increased number of genes despite the absence of recent whole-genome duplications.</title>
        <authorList>
            <person name="Schelkunov M."/>
            <person name="Shtratnikova V."/>
            <person name="Makarenko M."/>
            <person name="Klepikova A."/>
            <person name="Omelchenko D."/>
            <person name="Novikova G."/>
            <person name="Obukhova E."/>
            <person name="Bogdanov V."/>
            <person name="Penin A."/>
            <person name="Logacheva M."/>
        </authorList>
    </citation>
    <scope>NUCLEOTIDE SEQUENCE</scope>
    <source>
        <strain evidence="8">Hsosn_3</strain>
        <tissue evidence="8">Leaf</tissue>
    </source>
</reference>
<feature type="region of interest" description="Disordered" evidence="6">
    <location>
        <begin position="114"/>
        <end position="135"/>
    </location>
</feature>
<reference evidence="8" key="2">
    <citation type="submission" date="2023-05" db="EMBL/GenBank/DDBJ databases">
        <authorList>
            <person name="Schelkunov M.I."/>
        </authorList>
    </citation>
    <scope>NUCLEOTIDE SEQUENCE</scope>
    <source>
        <strain evidence="8">Hsosn_3</strain>
        <tissue evidence="8">Leaf</tissue>
    </source>
</reference>
<feature type="domain" description="TF-B3" evidence="7">
    <location>
        <begin position="9"/>
        <end position="103"/>
    </location>
</feature>
<organism evidence="8 9">
    <name type="scientific">Heracleum sosnowskyi</name>
    <dbReference type="NCBI Taxonomy" id="360622"/>
    <lineage>
        <taxon>Eukaryota</taxon>
        <taxon>Viridiplantae</taxon>
        <taxon>Streptophyta</taxon>
        <taxon>Embryophyta</taxon>
        <taxon>Tracheophyta</taxon>
        <taxon>Spermatophyta</taxon>
        <taxon>Magnoliopsida</taxon>
        <taxon>eudicotyledons</taxon>
        <taxon>Gunneridae</taxon>
        <taxon>Pentapetalae</taxon>
        <taxon>asterids</taxon>
        <taxon>campanulids</taxon>
        <taxon>Apiales</taxon>
        <taxon>Apiaceae</taxon>
        <taxon>Apioideae</taxon>
        <taxon>apioid superclade</taxon>
        <taxon>Tordylieae</taxon>
        <taxon>Tordyliinae</taxon>
        <taxon>Heracleum</taxon>
    </lineage>
</organism>
<accession>A0AAD8HTW2</accession>
<gene>
    <name evidence="8" type="ORF">POM88_029552</name>
</gene>
<sequence>MGRRPPPRKPSFLQILVKDFSKKLLVPSKFVRLHRGTLARKCILRPSGTQDSWPVKTKQINNLLYFKKGWENFAQHHSLGFGDLLVFRYAQDCEFYVDMFDKSCCCKDPVTSQNVGSQKDNSTILTSTGQEKESNPKTAALEAAEEFMASSEFPTFNKIMQSTYVGVHGYMPLKPDFAKMHLKDGRREVKIEVSGKTWTVRVRKVRSSYRFSTGWTHLATELALKVDDACVFELVDAEDYTLKLSIFSNTRKKKDAYSKARSGKALKAHSNQALASANKFSSLSKYPSCLCLLHFSYFRGGYLQVPSAFIKQMNTVAGSKNVKLQCGGKEWDAVLSSHGDHRRLTHGWSTLAKQNSLQIGDACVLELINREDALIKVTVFKCTKT</sequence>
<dbReference type="InterPro" id="IPR015300">
    <property type="entry name" value="DNA-bd_pseudobarrel_sf"/>
</dbReference>
<evidence type="ECO:0000259" key="7">
    <source>
        <dbReference type="PROSITE" id="PS50863"/>
    </source>
</evidence>